<evidence type="ECO:0000313" key="11">
    <source>
        <dbReference type="EMBL" id="AIS23505.1"/>
    </source>
</evidence>
<comment type="cofactor">
    <cofactor evidence="2">
        <name>Zn(2+)</name>
        <dbReference type="ChEBI" id="CHEBI:29105"/>
    </cofactor>
</comment>
<dbReference type="GO" id="GO:0008198">
    <property type="term" value="F:ferrous iron binding"/>
    <property type="evidence" value="ECO:0007669"/>
    <property type="project" value="InterPro"/>
</dbReference>
<accession>A0A0R5PQ74</accession>
<keyword evidence="8 11" id="KW-0223">Dioxygenase</keyword>
<dbReference type="EMBL" id="KF747354">
    <property type="protein sequence ID" value="AIS23505.1"/>
    <property type="molecule type" value="mRNA"/>
</dbReference>
<dbReference type="GO" id="GO:0008270">
    <property type="term" value="F:zinc ion binding"/>
    <property type="evidence" value="ECO:0007669"/>
    <property type="project" value="InterPro"/>
</dbReference>
<evidence type="ECO:0000256" key="6">
    <source>
        <dbReference type="ARBA" id="ARBA00022723"/>
    </source>
</evidence>
<dbReference type="AlphaFoldDB" id="A0A0R5PQ74"/>
<reference evidence="11" key="1">
    <citation type="submission" date="2013-10" db="EMBL/GenBank/DDBJ databases">
        <title>Evolution of LigB homologues in plants: Insights into Dopa 4,5-dioxygenase and the evolution of betalain pigmentation in the Caryophyllales.</title>
        <authorList>
            <person name="Chung H.-H."/>
            <person name="Harrison D.K."/>
            <person name="Lewis D.H."/>
            <person name="Massey B."/>
            <person name="Ngo H.M."/>
            <person name="Calcott K.E."/>
            <person name="Crowhurst R."/>
            <person name="Joyce D.C."/>
            <person name="Williams R.R."/>
            <person name="Gould K.S."/>
            <person name="Davies K.M."/>
            <person name="Schwinn K.E."/>
        </authorList>
    </citation>
    <scope>NUCLEOTIDE SEQUENCE</scope>
</reference>
<proteinExistence type="evidence at transcript level"/>
<evidence type="ECO:0000256" key="8">
    <source>
        <dbReference type="ARBA" id="ARBA00022964"/>
    </source>
</evidence>
<keyword evidence="9" id="KW-0560">Oxidoreductase</keyword>
<evidence type="ECO:0000256" key="3">
    <source>
        <dbReference type="ARBA" id="ARBA00005034"/>
    </source>
</evidence>
<dbReference type="Pfam" id="PF02900">
    <property type="entry name" value="LigB"/>
    <property type="match status" value="1"/>
</dbReference>
<evidence type="ECO:0000256" key="7">
    <source>
        <dbReference type="ARBA" id="ARBA00022833"/>
    </source>
</evidence>
<comment type="catalytic activity">
    <reaction evidence="1">
        <text>L-dopa + O2 = 4-(L-alanin-3-yl)-2-hydroxy-cis,cis-muconate 6-semialdehyde + H(+)</text>
        <dbReference type="Rhea" id="RHEA:21220"/>
        <dbReference type="ChEBI" id="CHEBI:15378"/>
        <dbReference type="ChEBI" id="CHEBI:15379"/>
        <dbReference type="ChEBI" id="CHEBI:57504"/>
        <dbReference type="ChEBI" id="CHEBI:57639"/>
        <dbReference type="EC" id="1.13.11.29"/>
    </reaction>
</comment>
<evidence type="ECO:0000256" key="4">
    <source>
        <dbReference type="ARBA" id="ARBA00007581"/>
    </source>
</evidence>
<dbReference type="UniPathway" id="UPA00278"/>
<protein>
    <recommendedName>
        <fullName evidence="5">stizolobate synthase</fullName>
        <ecNumber evidence="5">1.13.11.29</ecNumber>
    </recommendedName>
</protein>
<organism evidence="11">
    <name type="scientific">Ptilotus exaltatus var. semilanatus x Ptilotus nobilis</name>
    <dbReference type="NCBI Taxonomy" id="1548797"/>
    <lineage>
        <taxon>Eukaryota</taxon>
        <taxon>Viridiplantae</taxon>
        <taxon>Streptophyta</taxon>
        <taxon>Embryophyta</taxon>
        <taxon>Tracheophyta</taxon>
        <taxon>Spermatophyta</taxon>
        <taxon>Magnoliopsida</taxon>
        <taxon>eudicotyledons</taxon>
        <taxon>Gunneridae</taxon>
        <taxon>Pentapetalae</taxon>
        <taxon>Caryophyllales</taxon>
        <taxon>Amaranthaceae</taxon>
        <taxon>Aervoideae</taxon>
        <taxon>Ptilotus</taxon>
    </lineage>
</organism>
<dbReference type="SUPFAM" id="SSF53213">
    <property type="entry name" value="LigB-like"/>
    <property type="match status" value="1"/>
</dbReference>
<name>A0A0R5PQ74_9CARY</name>
<dbReference type="PANTHER" id="PTHR30096:SF0">
    <property type="entry name" value="4,5-DOPA DIOXYGENASE EXTRADIOL-LIKE PROTEIN"/>
    <property type="match status" value="1"/>
</dbReference>
<dbReference type="Gene3D" id="3.40.830.10">
    <property type="entry name" value="LigB-like"/>
    <property type="match status" value="1"/>
</dbReference>
<dbReference type="InterPro" id="IPR004183">
    <property type="entry name" value="Xdiol_dOase_suB"/>
</dbReference>
<evidence type="ECO:0000256" key="2">
    <source>
        <dbReference type="ARBA" id="ARBA00001947"/>
    </source>
</evidence>
<comment type="pathway">
    <text evidence="3">Pigment biosynthesis; betalain biosynthesis.</text>
</comment>
<dbReference type="PANTHER" id="PTHR30096">
    <property type="entry name" value="4,5-DOPA DIOXYGENASE EXTRADIOL-LIKE PROTEIN"/>
    <property type="match status" value="1"/>
</dbReference>
<evidence type="ECO:0000256" key="5">
    <source>
        <dbReference type="ARBA" id="ARBA00013224"/>
    </source>
</evidence>
<sequence>MGSTQETFFVSHGTPMMTLEEAKPARKFLESWREKVCSNKPRAILVISAHWETEEPTVNDVERNETIYDFYGFPERMYKFKYPAPGSPELAKRIQDLLRSSGFQGANIDKKRGLDHGAWVPLMFMYPEADIPVCQLSVQSHLDGTYHYKLGQALAPLKEEGVLIVGSGSATHPSNGTPPCYDGVAPWAAEFDHWLETALTSGRYEEVNQCETKAPNWKLAHRWAEHFYPLHVALGAAGANSKAELIHNSWDDGIMSYGSYKFTSS</sequence>
<evidence type="ECO:0000259" key="10">
    <source>
        <dbReference type="Pfam" id="PF02900"/>
    </source>
</evidence>
<feature type="domain" description="Extradiol ring-cleavage dioxygenase class III enzyme subunit B" evidence="10">
    <location>
        <begin position="7"/>
        <end position="256"/>
    </location>
</feature>
<evidence type="ECO:0000256" key="1">
    <source>
        <dbReference type="ARBA" id="ARBA00000466"/>
    </source>
</evidence>
<evidence type="ECO:0000256" key="9">
    <source>
        <dbReference type="ARBA" id="ARBA00023002"/>
    </source>
</evidence>
<comment type="similarity">
    <text evidence="4">Belongs to the DODA-type extradiol aromatic ring-opening dioxygenase family.</text>
</comment>
<dbReference type="GO" id="GO:0050297">
    <property type="term" value="F:stizolobate synthase activity"/>
    <property type="evidence" value="ECO:0007669"/>
    <property type="project" value="UniProtKB-EC"/>
</dbReference>
<dbReference type="CDD" id="cd07363">
    <property type="entry name" value="45_DOPA_Dioxygenase"/>
    <property type="match status" value="1"/>
</dbReference>
<keyword evidence="7" id="KW-0862">Zinc</keyword>
<dbReference type="EC" id="1.13.11.29" evidence="5"/>
<dbReference type="PIRSF" id="PIRSF006157">
    <property type="entry name" value="Doxgns_DODA"/>
    <property type="match status" value="1"/>
</dbReference>
<keyword evidence="6" id="KW-0479">Metal-binding</keyword>
<dbReference type="InterPro" id="IPR014436">
    <property type="entry name" value="Extradiol_dOase_DODA"/>
</dbReference>